<gene>
    <name evidence="1" type="ORF">OWV82_023470</name>
</gene>
<proteinExistence type="predicted"/>
<reference evidence="1 2" key="1">
    <citation type="journal article" date="2023" name="Science">
        <title>Complex scaffold remodeling in plant triterpene biosynthesis.</title>
        <authorList>
            <person name="De La Pena R."/>
            <person name="Hodgson H."/>
            <person name="Liu J.C."/>
            <person name="Stephenson M.J."/>
            <person name="Martin A.C."/>
            <person name="Owen C."/>
            <person name="Harkess A."/>
            <person name="Leebens-Mack J."/>
            <person name="Jimenez L.E."/>
            <person name="Osbourn A."/>
            <person name="Sattely E.S."/>
        </authorList>
    </citation>
    <scope>NUCLEOTIDE SEQUENCE [LARGE SCALE GENOMIC DNA]</scope>
    <source>
        <strain evidence="2">cv. JPN11</strain>
        <tissue evidence="1">Leaf</tissue>
    </source>
</reference>
<evidence type="ECO:0000313" key="1">
    <source>
        <dbReference type="EMBL" id="KAJ4703590.1"/>
    </source>
</evidence>
<name>A0ACC1X072_MELAZ</name>
<organism evidence="1 2">
    <name type="scientific">Melia azedarach</name>
    <name type="common">Chinaberry tree</name>
    <dbReference type="NCBI Taxonomy" id="155640"/>
    <lineage>
        <taxon>Eukaryota</taxon>
        <taxon>Viridiplantae</taxon>
        <taxon>Streptophyta</taxon>
        <taxon>Embryophyta</taxon>
        <taxon>Tracheophyta</taxon>
        <taxon>Spermatophyta</taxon>
        <taxon>Magnoliopsida</taxon>
        <taxon>eudicotyledons</taxon>
        <taxon>Gunneridae</taxon>
        <taxon>Pentapetalae</taxon>
        <taxon>rosids</taxon>
        <taxon>malvids</taxon>
        <taxon>Sapindales</taxon>
        <taxon>Meliaceae</taxon>
        <taxon>Melia</taxon>
    </lineage>
</organism>
<sequence length="935" mass="105912">MHRNFGYTVEAPFPLPHTPLIRVTRRWFFYTELITFLLFLSHGVKAANSNNDEITKIGAIVDVHSHIGKEEITAMKIAVQNFNTNSRNHKLSLQIREHGSDPFRAAMAAEELIKEEKVKVIIGMETWEAAAVVADIASRAEVPVLSFAAPAITPPSVSLRWPFLIRMASNDSEEIKCIAALAQFYNWRRVVAIYEDNAFGGNSGKLALLSEALQESRSEVESRLVLPPISSVSDPKVFVQRELNKVQEKQSRVFIVIQASLPMTIHLFREAKKMGLMGQDSVWIVTDTVANSLDSLNTTVISSMEGTLGIKNYYSENGRYYREFSEQFRRNFPNEYPEEDHFQPGFHALRAYDSITIIAQTIGRLTSNINSPKMLLANILSSNFSGLSGQICFIDGEILNAEIVQIVNVVGKKYKELDFWSPKSAELSENTTRDVAEAGLGGAVIWPGNLTTRSPKGWAMPTKEKRMIIGVPGASIFDKFVKINSAGNSSNENKLQFDGFSIELFRKVVASLDYDLPYDFVQHDGDYDSLIYGVYNKSYDAAVGDLTILGSRTKHVEFTQPYMESGLSLIVAAKQEESTWMFLKPFTREMWAVTGATFIYTMFIVWLLEHQSNNPEFQGTLKNQIGTTIWFTFSTVFFAHREKIYSNLTRAVVVLWLFVVFVLTSSYTASLSSVLTVRRLETNTDIQDVKYHNWKVGCDHASFVQNYLENVLNFKKENIIPLQKKELNNIQNFENNRIDALFLEHPYARLFLDKYCKKFTTTNTFKFGSLGFAFQKGSPIALDVSRGILDLAENGMIEEREKHWFSPLPECSANERFNTRPENLTLHGIWGLYIVYGATSLICFLVFIIRLLNKFWSHPENYQGNITFGNEVARIAGYLHNGNQTNIINPAERAPEINLELARADETNSSTSTWEYVLSPHISENHLVSSPKIEM</sequence>
<comment type="caution">
    <text evidence="1">The sequence shown here is derived from an EMBL/GenBank/DDBJ whole genome shotgun (WGS) entry which is preliminary data.</text>
</comment>
<evidence type="ECO:0000313" key="2">
    <source>
        <dbReference type="Proteomes" id="UP001164539"/>
    </source>
</evidence>
<dbReference type="Proteomes" id="UP001164539">
    <property type="component" value="Chromosome 13"/>
</dbReference>
<protein>
    <submittedName>
        <fullName evidence="1">Glutamate receptor</fullName>
    </submittedName>
</protein>
<accession>A0ACC1X072</accession>
<keyword evidence="2" id="KW-1185">Reference proteome</keyword>
<keyword evidence="1" id="KW-0675">Receptor</keyword>
<dbReference type="EMBL" id="CM051406">
    <property type="protein sequence ID" value="KAJ4703590.1"/>
    <property type="molecule type" value="Genomic_DNA"/>
</dbReference>